<proteinExistence type="predicted"/>
<dbReference type="AlphaFoldDB" id="A0A158AFC4"/>
<gene>
    <name evidence="2" type="ORF">AWB76_02304</name>
</gene>
<dbReference type="NCBIfam" id="TIGR00199">
    <property type="entry name" value="PncC_domain"/>
    <property type="match status" value="1"/>
</dbReference>
<name>A0A158AFC4_9BURK</name>
<organism evidence="2 3">
    <name type="scientific">Caballeronia temeraria</name>
    <dbReference type="NCBI Taxonomy" id="1777137"/>
    <lineage>
        <taxon>Bacteria</taxon>
        <taxon>Pseudomonadati</taxon>
        <taxon>Pseudomonadota</taxon>
        <taxon>Betaproteobacteria</taxon>
        <taxon>Burkholderiales</taxon>
        <taxon>Burkholderiaceae</taxon>
        <taxon>Caballeronia</taxon>
    </lineage>
</organism>
<dbReference type="Proteomes" id="UP000054624">
    <property type="component" value="Unassembled WGS sequence"/>
</dbReference>
<dbReference type="InterPro" id="IPR036653">
    <property type="entry name" value="CinA-like_C"/>
</dbReference>
<reference evidence="3" key="1">
    <citation type="submission" date="2016-01" db="EMBL/GenBank/DDBJ databases">
        <authorList>
            <person name="Peeters Charlotte."/>
        </authorList>
    </citation>
    <scope>NUCLEOTIDE SEQUENCE [LARGE SCALE GENOMIC DNA]</scope>
</reference>
<dbReference type="EMBL" id="FCOI02000006">
    <property type="protein sequence ID" value="SAK56503.1"/>
    <property type="molecule type" value="Genomic_DNA"/>
</dbReference>
<dbReference type="Pfam" id="PF02464">
    <property type="entry name" value="CinA"/>
    <property type="match status" value="1"/>
</dbReference>
<dbReference type="SUPFAM" id="SSF142433">
    <property type="entry name" value="CinA-like"/>
    <property type="match status" value="1"/>
</dbReference>
<protein>
    <submittedName>
        <fullName evidence="2">CinA domain-containing protein</fullName>
    </submittedName>
</protein>
<dbReference type="RefSeq" id="WP_061160238.1">
    <property type="nucleotide sequence ID" value="NZ_FCOI02000006.1"/>
</dbReference>
<dbReference type="InterPro" id="IPR008136">
    <property type="entry name" value="CinA_C"/>
</dbReference>
<accession>A0A158AFC4</accession>
<dbReference type="STRING" id="1777137.AWB76_02304"/>
<evidence type="ECO:0000313" key="3">
    <source>
        <dbReference type="Proteomes" id="UP000054624"/>
    </source>
</evidence>
<keyword evidence="3" id="KW-1185">Reference proteome</keyword>
<dbReference type="Gene3D" id="3.90.950.20">
    <property type="entry name" value="CinA-like"/>
    <property type="match status" value="1"/>
</dbReference>
<evidence type="ECO:0000313" key="2">
    <source>
        <dbReference type="EMBL" id="SAK56503.1"/>
    </source>
</evidence>
<sequence length="179" mass="19205">MDIPTQVVSFLSSRALKLATAESCTAGFIASLISSVPGSGACLDVGFITYSPSGKAGFLDVQEETMNRYGLTSEEVAREMSEGALRLEACCADVSVSNTGVADGNAGSVPMPGTQCFGWSFKLRSGEIVSVTETKVFEGDRNEVRHAAALYALSRIEHHFCHLVHVSEQHADRTEQNER</sequence>
<dbReference type="OrthoDB" id="9801454at2"/>
<evidence type="ECO:0000259" key="1">
    <source>
        <dbReference type="Pfam" id="PF02464"/>
    </source>
</evidence>
<feature type="domain" description="CinA C-terminal" evidence="1">
    <location>
        <begin position="4"/>
        <end position="158"/>
    </location>
</feature>